<keyword evidence="4" id="KW-0547">Nucleotide-binding</keyword>
<dbReference type="EMBL" id="FNON01000013">
    <property type="protein sequence ID" value="SDZ34472.1"/>
    <property type="molecule type" value="Genomic_DNA"/>
</dbReference>
<evidence type="ECO:0000313" key="7">
    <source>
        <dbReference type="Proteomes" id="UP000199515"/>
    </source>
</evidence>
<dbReference type="AlphaFoldDB" id="A0A1H3S915"/>
<dbReference type="PROSITE" id="PS51722">
    <property type="entry name" value="G_TR_2"/>
    <property type="match status" value="1"/>
</dbReference>
<dbReference type="Gene3D" id="2.40.30.10">
    <property type="entry name" value="Translation factors"/>
    <property type="match status" value="1"/>
</dbReference>
<dbReference type="InterPro" id="IPR015191">
    <property type="entry name" value="SelB_WHD4"/>
</dbReference>
<dbReference type="PANTHER" id="PTHR43721:SF22">
    <property type="entry name" value="ELONGATION FACTOR TU, MITOCHONDRIAL"/>
    <property type="match status" value="1"/>
</dbReference>
<name>A0A1H3S915_9PSEU</name>
<dbReference type="NCBIfam" id="TIGR00475">
    <property type="entry name" value="selB"/>
    <property type="match status" value="1"/>
</dbReference>
<dbReference type="SUPFAM" id="SSF52540">
    <property type="entry name" value="P-loop containing nucleoside triphosphate hydrolases"/>
    <property type="match status" value="1"/>
</dbReference>
<evidence type="ECO:0000313" key="6">
    <source>
        <dbReference type="EMBL" id="SDZ34472.1"/>
    </source>
</evidence>
<dbReference type="GO" id="GO:0005829">
    <property type="term" value="C:cytosol"/>
    <property type="evidence" value="ECO:0007669"/>
    <property type="project" value="TreeGrafter"/>
</dbReference>
<dbReference type="STRING" id="589385.SAMN05421504_11346"/>
<dbReference type="CDD" id="cd04171">
    <property type="entry name" value="SelB"/>
    <property type="match status" value="1"/>
</dbReference>
<organism evidence="6 7">
    <name type="scientific">Amycolatopsis xylanica</name>
    <dbReference type="NCBI Taxonomy" id="589385"/>
    <lineage>
        <taxon>Bacteria</taxon>
        <taxon>Bacillati</taxon>
        <taxon>Actinomycetota</taxon>
        <taxon>Actinomycetes</taxon>
        <taxon>Pseudonocardiales</taxon>
        <taxon>Pseudonocardiaceae</taxon>
        <taxon>Amycolatopsis</taxon>
    </lineage>
</organism>
<feature type="domain" description="Tr-type G" evidence="5">
    <location>
        <begin position="1"/>
        <end position="169"/>
    </location>
</feature>
<dbReference type="InterPro" id="IPR050055">
    <property type="entry name" value="EF-Tu_GTPase"/>
</dbReference>
<evidence type="ECO:0000259" key="5">
    <source>
        <dbReference type="PROSITE" id="PS51722"/>
    </source>
</evidence>
<reference evidence="6 7" key="1">
    <citation type="submission" date="2016-10" db="EMBL/GenBank/DDBJ databases">
        <authorList>
            <person name="de Groot N.N."/>
        </authorList>
    </citation>
    <scope>NUCLEOTIDE SEQUENCE [LARGE SCALE GENOMIC DNA]</scope>
    <source>
        <strain evidence="6 7">CPCC 202699</strain>
    </source>
</reference>
<dbReference type="InterPro" id="IPR036388">
    <property type="entry name" value="WH-like_DNA-bd_sf"/>
</dbReference>
<dbReference type="InterPro" id="IPR009000">
    <property type="entry name" value="Transl_B-barrel_sf"/>
</dbReference>
<dbReference type="GO" id="GO:0001514">
    <property type="term" value="P:selenocysteine incorporation"/>
    <property type="evidence" value="ECO:0007669"/>
    <property type="project" value="InterPro"/>
</dbReference>
<dbReference type="Pfam" id="PF25461">
    <property type="entry name" value="Beta-barrel_SelB"/>
    <property type="match status" value="1"/>
</dbReference>
<dbReference type="PANTHER" id="PTHR43721">
    <property type="entry name" value="ELONGATION FACTOR TU-RELATED"/>
    <property type="match status" value="1"/>
</dbReference>
<dbReference type="Pfam" id="PF00009">
    <property type="entry name" value="GTP_EFTU"/>
    <property type="match status" value="1"/>
</dbReference>
<proteinExistence type="predicted"/>
<dbReference type="InterPro" id="IPR057335">
    <property type="entry name" value="Beta-barrel_SelB"/>
</dbReference>
<keyword evidence="2" id="KW-0963">Cytoplasm</keyword>
<dbReference type="Pfam" id="PF09107">
    <property type="entry name" value="WHD_3rd_SelB"/>
    <property type="match status" value="1"/>
</dbReference>
<sequence>MRVIATAGHFDHGKSTLIRRLTGMEPDRWAEERRRGLTIDLGFAWTRIGGEEFAFVDVPGHERFVPNMLAGAGPVPAVLFVVAADEGWMPQSAEHLAALDAFGVEHGLLVVTKADRADPAAATAQASREIAATSLGEVASVHVSGTTGQGLDELRAALEAVTATMPRPDTGADVRLWIDRAFTVRGAGTVVTGTLAEGTIATGDELDLGGTRVKVRGLQALGQARDRVEGVARVAVNLRGTPRGDAGRGDVLLTPGAWLGTAEIDVRLRPAAELPRELVLHLGAAAVPARVRPLGKDAARLTLARPLPVRVGDRGLLRDPGAHRISAGISVLDVRPPSLTRRGAAKARAEELAEPDLPRDYLRRNGFVPVTEFRAMGLPEVGERIGDWLADPGRVARLRAEVPGVVAAWSRDHAVAAGMPVETLRRLLDLPSLDLVAPLLRDTGLELAGGLVSAPGAGLGPAVDRAVRALEERFGTRPFHAPEADELRELGLGRKELAAAVRLGRLTAIADGVVLGPRAEERAAAALAGVDQPFTVSQARRALDSTRRVMIPLLERLDALGLTEPRPDGTRHTTS</sequence>
<keyword evidence="7" id="KW-1185">Reference proteome</keyword>
<evidence type="ECO:0000256" key="3">
    <source>
        <dbReference type="ARBA" id="ARBA00022917"/>
    </source>
</evidence>
<evidence type="ECO:0000256" key="1">
    <source>
        <dbReference type="ARBA" id="ARBA00004496"/>
    </source>
</evidence>
<dbReference type="SUPFAM" id="SSF50447">
    <property type="entry name" value="Translation proteins"/>
    <property type="match status" value="1"/>
</dbReference>
<dbReference type="Gene3D" id="3.40.50.300">
    <property type="entry name" value="P-loop containing nucleotide triphosphate hydrolases"/>
    <property type="match status" value="1"/>
</dbReference>
<evidence type="ECO:0000256" key="2">
    <source>
        <dbReference type="ARBA" id="ARBA00022490"/>
    </source>
</evidence>
<dbReference type="GO" id="GO:0003723">
    <property type="term" value="F:RNA binding"/>
    <property type="evidence" value="ECO:0007669"/>
    <property type="project" value="InterPro"/>
</dbReference>
<dbReference type="GO" id="GO:0005525">
    <property type="term" value="F:GTP binding"/>
    <property type="evidence" value="ECO:0007669"/>
    <property type="project" value="UniProtKB-KW"/>
</dbReference>
<dbReference type="Proteomes" id="UP000199515">
    <property type="component" value="Unassembled WGS sequence"/>
</dbReference>
<keyword evidence="3" id="KW-0648">Protein biosynthesis</keyword>
<keyword evidence="6" id="KW-0251">Elongation factor</keyword>
<dbReference type="OrthoDB" id="9803139at2"/>
<dbReference type="RefSeq" id="WP_091298809.1">
    <property type="nucleotide sequence ID" value="NZ_FNON01000013.1"/>
</dbReference>
<dbReference type="InterPro" id="IPR000795">
    <property type="entry name" value="T_Tr_GTP-bd_dom"/>
</dbReference>
<protein>
    <submittedName>
        <fullName evidence="6">Selenocysteine-specific elongation factor</fullName>
    </submittedName>
</protein>
<comment type="subcellular location">
    <subcellularLocation>
        <location evidence="1">Cytoplasm</location>
    </subcellularLocation>
</comment>
<gene>
    <name evidence="6" type="ORF">SAMN05421504_11346</name>
</gene>
<dbReference type="GO" id="GO:0003924">
    <property type="term" value="F:GTPase activity"/>
    <property type="evidence" value="ECO:0007669"/>
    <property type="project" value="InterPro"/>
</dbReference>
<accession>A0A1H3S915</accession>
<dbReference type="Gene3D" id="1.10.10.10">
    <property type="entry name" value="Winged helix-like DNA-binding domain superfamily/Winged helix DNA-binding domain"/>
    <property type="match status" value="1"/>
</dbReference>
<keyword evidence="4" id="KW-0342">GTP-binding</keyword>
<dbReference type="InterPro" id="IPR027417">
    <property type="entry name" value="P-loop_NTPase"/>
</dbReference>
<dbReference type="GO" id="GO:0003746">
    <property type="term" value="F:translation elongation factor activity"/>
    <property type="evidence" value="ECO:0007669"/>
    <property type="project" value="UniProtKB-KW"/>
</dbReference>
<dbReference type="InterPro" id="IPR004535">
    <property type="entry name" value="Transl_elong_SelB"/>
</dbReference>
<evidence type="ECO:0000256" key="4">
    <source>
        <dbReference type="ARBA" id="ARBA00023134"/>
    </source>
</evidence>